<evidence type="ECO:0000313" key="2">
    <source>
        <dbReference type="EMBL" id="KGJ81109.1"/>
    </source>
</evidence>
<dbReference type="Proteomes" id="UP000029864">
    <property type="component" value="Unassembled WGS sequence"/>
</dbReference>
<reference evidence="2 4" key="1">
    <citation type="submission" date="2014-08" db="EMBL/GenBank/DDBJ databases">
        <authorList>
            <person name="Sisinthy S."/>
        </authorList>
    </citation>
    <scope>NUCLEOTIDE SEQUENCE [LARGE SCALE GENOMIC DNA]</scope>
    <source>
        <strain evidence="2 4">RuG17</strain>
    </source>
</reference>
<dbReference type="eggNOG" id="ENOG502ZJ1A">
    <property type="taxonomic scope" value="Bacteria"/>
</dbReference>
<dbReference type="RefSeq" id="WP_035834816.1">
    <property type="nucleotide sequence ID" value="NZ_JACHBQ010000001.1"/>
</dbReference>
<evidence type="ECO:0008006" key="6">
    <source>
        <dbReference type="Google" id="ProtNLM"/>
    </source>
</evidence>
<dbReference type="EMBL" id="JPXF01000004">
    <property type="protein sequence ID" value="KGJ81109.1"/>
    <property type="molecule type" value="Genomic_DNA"/>
</dbReference>
<comment type="caution">
    <text evidence="2">The sequence shown here is derived from an EMBL/GenBank/DDBJ whole genome shotgun (WGS) entry which is preliminary data.</text>
</comment>
<organism evidence="2 4">
    <name type="scientific">Cryobacterium roopkundense</name>
    <dbReference type="NCBI Taxonomy" id="1001240"/>
    <lineage>
        <taxon>Bacteria</taxon>
        <taxon>Bacillati</taxon>
        <taxon>Actinomycetota</taxon>
        <taxon>Actinomycetes</taxon>
        <taxon>Micrococcales</taxon>
        <taxon>Microbacteriaceae</taxon>
        <taxon>Cryobacterium</taxon>
    </lineage>
</organism>
<evidence type="ECO:0000256" key="1">
    <source>
        <dbReference type="SAM" id="SignalP"/>
    </source>
</evidence>
<evidence type="ECO:0000313" key="4">
    <source>
        <dbReference type="Proteomes" id="UP000029864"/>
    </source>
</evidence>
<feature type="signal peptide" evidence="1">
    <location>
        <begin position="1"/>
        <end position="25"/>
    </location>
</feature>
<evidence type="ECO:0000313" key="3">
    <source>
        <dbReference type="EMBL" id="MBB5641898.1"/>
    </source>
</evidence>
<keyword evidence="1" id="KW-0732">Signal</keyword>
<gene>
    <name evidence="3" type="ORF">BJ997_002446</name>
    <name evidence="2" type="ORF">GY21_01720</name>
</gene>
<dbReference type="OrthoDB" id="5123533at2"/>
<keyword evidence="4" id="KW-1185">Reference proteome</keyword>
<sequence length="144" mass="14412">MTTSPRVRTVTLALIAALGFVPLLAGCDAVGGAVNTAVTDATGGNVSLGGQLPAGWPSEVPVIDGTILFGAGTSTSDKQGWVVTIDATSTDPLADARTQLEGAGFVADKSASSESSGVVAMKNDTYRVVVVANSDGILYTVTPL</sequence>
<dbReference type="AlphaFoldDB" id="A0A099JRV3"/>
<dbReference type="EMBL" id="JACHBQ010000001">
    <property type="protein sequence ID" value="MBB5641898.1"/>
    <property type="molecule type" value="Genomic_DNA"/>
</dbReference>
<dbReference type="PROSITE" id="PS51257">
    <property type="entry name" value="PROKAR_LIPOPROTEIN"/>
    <property type="match status" value="1"/>
</dbReference>
<reference evidence="3 5" key="2">
    <citation type="submission" date="2020-08" db="EMBL/GenBank/DDBJ databases">
        <title>Sequencing the genomes of 1000 actinobacteria strains.</title>
        <authorList>
            <person name="Klenk H.-P."/>
        </authorList>
    </citation>
    <scope>NUCLEOTIDE SEQUENCE [LARGE SCALE GENOMIC DNA]</scope>
    <source>
        <strain evidence="3 5">DSM 21065</strain>
    </source>
</reference>
<feature type="chain" id="PRO_5038207554" description="Lipoprotein" evidence="1">
    <location>
        <begin position="26"/>
        <end position="144"/>
    </location>
</feature>
<proteinExistence type="predicted"/>
<dbReference type="Proteomes" id="UP000561726">
    <property type="component" value="Unassembled WGS sequence"/>
</dbReference>
<name>A0A099JRV3_9MICO</name>
<protein>
    <recommendedName>
        <fullName evidence="6">Lipoprotein</fullName>
    </recommendedName>
</protein>
<evidence type="ECO:0000313" key="5">
    <source>
        <dbReference type="Proteomes" id="UP000561726"/>
    </source>
</evidence>
<accession>A0A099JRV3</accession>